<evidence type="ECO:0000256" key="9">
    <source>
        <dbReference type="ARBA" id="ARBA00023136"/>
    </source>
</evidence>
<proteinExistence type="inferred from homology"/>
<comment type="subcellular location">
    <subcellularLocation>
        <location evidence="1">Cell inner membrane</location>
        <topology evidence="1">Single-pass membrane protein</topology>
    </subcellularLocation>
</comment>
<keyword evidence="4 10" id="KW-1003">Cell membrane</keyword>
<gene>
    <name evidence="11" type="ORF">WM2015_563</name>
</gene>
<evidence type="ECO:0000256" key="8">
    <source>
        <dbReference type="ARBA" id="ARBA00022989"/>
    </source>
</evidence>
<evidence type="ECO:0000256" key="3">
    <source>
        <dbReference type="ARBA" id="ARBA00022448"/>
    </source>
</evidence>
<dbReference type="STRING" id="1579979.WM2015_563"/>
<dbReference type="SUPFAM" id="SSF103054">
    <property type="entry name" value="General secretion pathway protein M, EpsM"/>
    <property type="match status" value="1"/>
</dbReference>
<dbReference type="Gene3D" id="3.30.1360.100">
    <property type="entry name" value="General secretion pathway protein M, EpsM"/>
    <property type="match status" value="1"/>
</dbReference>
<accession>A0A0K0XTG0</accession>
<dbReference type="InterPro" id="IPR007690">
    <property type="entry name" value="T2SS_GspM"/>
</dbReference>
<dbReference type="GO" id="GO:0015627">
    <property type="term" value="C:type II protein secretion system complex"/>
    <property type="evidence" value="ECO:0007669"/>
    <property type="project" value="InterPro"/>
</dbReference>
<keyword evidence="5 10" id="KW-0997">Cell inner membrane</keyword>
<evidence type="ECO:0000256" key="7">
    <source>
        <dbReference type="ARBA" id="ARBA00022927"/>
    </source>
</evidence>
<dbReference type="GO" id="GO:0015628">
    <property type="term" value="P:protein secretion by the type II secretion system"/>
    <property type="evidence" value="ECO:0007669"/>
    <property type="project" value="InterPro"/>
</dbReference>
<keyword evidence="12" id="KW-1185">Reference proteome</keyword>
<evidence type="ECO:0000256" key="6">
    <source>
        <dbReference type="ARBA" id="ARBA00022692"/>
    </source>
</evidence>
<keyword evidence="7 10" id="KW-0653">Protein transport</keyword>
<comment type="similarity">
    <text evidence="2 10">Belongs to the GSP M family.</text>
</comment>
<evidence type="ECO:0000313" key="11">
    <source>
        <dbReference type="EMBL" id="AKS40945.1"/>
    </source>
</evidence>
<dbReference type="Proteomes" id="UP000066624">
    <property type="component" value="Chromosome"/>
</dbReference>
<dbReference type="GO" id="GO:0005886">
    <property type="term" value="C:plasma membrane"/>
    <property type="evidence" value="ECO:0007669"/>
    <property type="project" value="UniProtKB-SubCell"/>
</dbReference>
<name>A0A0K0XTG0_9GAMM</name>
<keyword evidence="6" id="KW-0812">Transmembrane</keyword>
<evidence type="ECO:0000256" key="10">
    <source>
        <dbReference type="PIRNR" id="PIRNR006291"/>
    </source>
</evidence>
<dbReference type="AlphaFoldDB" id="A0A0K0XTG0"/>
<comment type="function">
    <text evidence="10">Inner membrane component of the type II secretion system required for the energy-dependent secretion of extracellular factors such as proteases and toxins from the periplasm.</text>
</comment>
<keyword evidence="3 10" id="KW-0813">Transport</keyword>
<dbReference type="RefSeq" id="WP_049724619.1">
    <property type="nucleotide sequence ID" value="NZ_CP012154.1"/>
</dbReference>
<dbReference type="PIRSF" id="PIRSF006291">
    <property type="entry name" value="GspM"/>
    <property type="match status" value="1"/>
</dbReference>
<dbReference type="KEGG" id="wma:WM2015_563"/>
<sequence>MSEWWNRLAIRQRVLMILAALVALGALLFVEVWEPLVEAREMERERIAQQQALLDWLVAVTPVAQQLRGQSQATRLDPDQSLLGLADRTARAAGLAGALTRIEPAGDGQVRVWLDGADFVAMMSWLQQLSRQYPIEVQQLSADRARADGQVNVRVTLSTNA</sequence>
<keyword evidence="9 10" id="KW-0472">Membrane</keyword>
<dbReference type="InterPro" id="IPR023229">
    <property type="entry name" value="T2SS_M_periplasmic_sf"/>
</dbReference>
<evidence type="ECO:0000313" key="12">
    <source>
        <dbReference type="Proteomes" id="UP000066624"/>
    </source>
</evidence>
<keyword evidence="8" id="KW-1133">Transmembrane helix</keyword>
<evidence type="ECO:0000256" key="2">
    <source>
        <dbReference type="ARBA" id="ARBA00010637"/>
    </source>
</evidence>
<organism evidence="11 12">
    <name type="scientific">Wenzhouxiangella marina</name>
    <dbReference type="NCBI Taxonomy" id="1579979"/>
    <lineage>
        <taxon>Bacteria</taxon>
        <taxon>Pseudomonadati</taxon>
        <taxon>Pseudomonadota</taxon>
        <taxon>Gammaproteobacteria</taxon>
        <taxon>Chromatiales</taxon>
        <taxon>Wenzhouxiangellaceae</taxon>
        <taxon>Wenzhouxiangella</taxon>
    </lineage>
</organism>
<dbReference type="OrthoDB" id="6120808at2"/>
<evidence type="ECO:0000256" key="4">
    <source>
        <dbReference type="ARBA" id="ARBA00022475"/>
    </source>
</evidence>
<protein>
    <recommendedName>
        <fullName evidence="10">Type II secretion system protein M</fullName>
        <shortName evidence="10">T2SS protein M</shortName>
    </recommendedName>
    <alternativeName>
        <fullName evidence="10">General secretion pathway protein M</fullName>
    </alternativeName>
</protein>
<evidence type="ECO:0000256" key="1">
    <source>
        <dbReference type="ARBA" id="ARBA00004377"/>
    </source>
</evidence>
<reference evidence="11 12" key="1">
    <citation type="submission" date="2015-07" db="EMBL/GenBank/DDBJ databases">
        <authorList>
            <person name="Noorani M."/>
        </authorList>
    </citation>
    <scope>NUCLEOTIDE SEQUENCE [LARGE SCALE GENOMIC DNA]</scope>
    <source>
        <strain evidence="11 12">KCTC 42284</strain>
    </source>
</reference>
<dbReference type="EMBL" id="CP012154">
    <property type="protein sequence ID" value="AKS40945.1"/>
    <property type="molecule type" value="Genomic_DNA"/>
</dbReference>
<evidence type="ECO:0000256" key="5">
    <source>
        <dbReference type="ARBA" id="ARBA00022519"/>
    </source>
</evidence>
<dbReference type="Pfam" id="PF04612">
    <property type="entry name" value="T2SSM"/>
    <property type="match status" value="1"/>
</dbReference>